<accession>A0A3S1D4R0</accession>
<feature type="signal peptide" evidence="1">
    <location>
        <begin position="1"/>
        <end position="26"/>
    </location>
</feature>
<proteinExistence type="predicted"/>
<reference evidence="2" key="1">
    <citation type="submission" date="2018-12" db="EMBL/GenBank/DDBJ databases">
        <authorList>
            <person name="Will S."/>
            <person name="Neumann-Schaal M."/>
            <person name="Henke P."/>
        </authorList>
    </citation>
    <scope>NUCLEOTIDE SEQUENCE</scope>
    <source>
        <strain evidence="2">PCC 7102</strain>
    </source>
</reference>
<dbReference type="Proteomes" id="UP000271624">
    <property type="component" value="Unassembled WGS sequence"/>
</dbReference>
<dbReference type="EMBL" id="RSCL01000013">
    <property type="protein sequence ID" value="RUT03469.1"/>
    <property type="molecule type" value="Genomic_DNA"/>
</dbReference>
<dbReference type="AlphaFoldDB" id="A0A3S1D4R0"/>
<dbReference type="RefSeq" id="WP_127083431.1">
    <property type="nucleotide sequence ID" value="NZ_RSCL01000013.1"/>
</dbReference>
<evidence type="ECO:0000256" key="1">
    <source>
        <dbReference type="SAM" id="SignalP"/>
    </source>
</evidence>
<gene>
    <name evidence="2" type="ORF">DSM106972_051080</name>
</gene>
<evidence type="ECO:0000313" key="3">
    <source>
        <dbReference type="Proteomes" id="UP000271624"/>
    </source>
</evidence>
<dbReference type="OrthoDB" id="514680at2"/>
<comment type="caution">
    <text evidence="2">The sequence shown here is derived from an EMBL/GenBank/DDBJ whole genome shotgun (WGS) entry which is preliminary data.</text>
</comment>
<keyword evidence="3" id="KW-1185">Reference proteome</keyword>
<sequence>MRFKYKLLALAALSIALTQTITPATALPEQSVKSFLKWAKNRPLPTLQQNSAYGAVNNQHQNYVNTAPKTKKINKTNVTANKDTTVKFSKYNEKVLKLILKVYSNSR</sequence>
<evidence type="ECO:0000313" key="2">
    <source>
        <dbReference type="EMBL" id="RUT03469.1"/>
    </source>
</evidence>
<name>A0A3S1D4R0_9CYAN</name>
<protein>
    <submittedName>
        <fullName evidence="2">Uncharacterized protein</fullName>
    </submittedName>
</protein>
<reference evidence="2" key="2">
    <citation type="journal article" date="2019" name="Genome Biol. Evol.">
        <title>Day and night: Metabolic profiles and evolutionary relationships of six axenic non-marine cyanobacteria.</title>
        <authorList>
            <person name="Will S.E."/>
            <person name="Henke P."/>
            <person name="Boedeker C."/>
            <person name="Huang S."/>
            <person name="Brinkmann H."/>
            <person name="Rohde M."/>
            <person name="Jarek M."/>
            <person name="Friedl T."/>
            <person name="Seufert S."/>
            <person name="Schumacher M."/>
            <person name="Overmann J."/>
            <person name="Neumann-Schaal M."/>
            <person name="Petersen J."/>
        </authorList>
    </citation>
    <scope>NUCLEOTIDE SEQUENCE [LARGE SCALE GENOMIC DNA]</scope>
    <source>
        <strain evidence="2">PCC 7102</strain>
    </source>
</reference>
<feature type="chain" id="PRO_5030083040" evidence="1">
    <location>
        <begin position="27"/>
        <end position="107"/>
    </location>
</feature>
<keyword evidence="1" id="KW-0732">Signal</keyword>
<organism evidence="2 3">
    <name type="scientific">Dulcicalothrix desertica PCC 7102</name>
    <dbReference type="NCBI Taxonomy" id="232991"/>
    <lineage>
        <taxon>Bacteria</taxon>
        <taxon>Bacillati</taxon>
        <taxon>Cyanobacteriota</taxon>
        <taxon>Cyanophyceae</taxon>
        <taxon>Nostocales</taxon>
        <taxon>Calotrichaceae</taxon>
        <taxon>Dulcicalothrix</taxon>
    </lineage>
</organism>